<name>A0A2D0MX31_FLAN2</name>
<keyword evidence="3" id="KW-1185">Reference proteome</keyword>
<accession>A0A2D0MX31</accession>
<feature type="domain" description="TIR" evidence="1">
    <location>
        <begin position="1"/>
        <end position="108"/>
    </location>
</feature>
<dbReference type="GO" id="GO:0007165">
    <property type="term" value="P:signal transduction"/>
    <property type="evidence" value="ECO:0007669"/>
    <property type="project" value="InterPro"/>
</dbReference>
<comment type="caution">
    <text evidence="2">The sequence shown here is derived from an EMBL/GenBank/DDBJ whole genome shotgun (WGS) entry which is preliminary data.</text>
</comment>
<dbReference type="Pfam" id="PF13676">
    <property type="entry name" value="TIR_2"/>
    <property type="match status" value="1"/>
</dbReference>
<organism evidence="2 3">
    <name type="scientific">Flavilitoribacter nigricans (strain ATCC 23147 / DSM 23189 / NBRC 102662 / NCIMB 1420 / SS-2)</name>
    <name type="common">Lewinella nigricans</name>
    <dbReference type="NCBI Taxonomy" id="1122177"/>
    <lineage>
        <taxon>Bacteria</taxon>
        <taxon>Pseudomonadati</taxon>
        <taxon>Bacteroidota</taxon>
        <taxon>Saprospiria</taxon>
        <taxon>Saprospirales</taxon>
        <taxon>Lewinellaceae</taxon>
        <taxon>Flavilitoribacter</taxon>
    </lineage>
</organism>
<dbReference type="Proteomes" id="UP000223913">
    <property type="component" value="Unassembled WGS sequence"/>
</dbReference>
<evidence type="ECO:0000313" key="2">
    <source>
        <dbReference type="EMBL" id="PHN00708.1"/>
    </source>
</evidence>
<reference evidence="2 3" key="1">
    <citation type="submission" date="2017-10" db="EMBL/GenBank/DDBJ databases">
        <title>The draft genome sequence of Lewinella nigricans NBRC 102662.</title>
        <authorList>
            <person name="Wang K."/>
        </authorList>
    </citation>
    <scope>NUCLEOTIDE SEQUENCE [LARGE SCALE GENOMIC DNA]</scope>
    <source>
        <strain evidence="2 3">NBRC 102662</strain>
    </source>
</reference>
<dbReference type="InterPro" id="IPR035897">
    <property type="entry name" value="Toll_tir_struct_dom_sf"/>
</dbReference>
<dbReference type="RefSeq" id="WP_099155890.1">
    <property type="nucleotide sequence ID" value="NZ_PDUD01000080.1"/>
</dbReference>
<evidence type="ECO:0000259" key="1">
    <source>
        <dbReference type="PROSITE" id="PS50104"/>
    </source>
</evidence>
<dbReference type="AlphaFoldDB" id="A0A2D0MX31"/>
<proteinExistence type="predicted"/>
<dbReference type="OrthoDB" id="8443051at2"/>
<dbReference type="InterPro" id="IPR000157">
    <property type="entry name" value="TIR_dom"/>
</dbReference>
<gene>
    <name evidence="2" type="ORF">CRP01_40865</name>
</gene>
<dbReference type="Gene3D" id="3.40.50.10140">
    <property type="entry name" value="Toll/interleukin-1 receptor homology (TIR) domain"/>
    <property type="match status" value="1"/>
</dbReference>
<sequence length="115" mass="13568">MRRRNHIVLRDEKEFKPGTDIPNSIKENIFRSNIFIAIWCKEYACSPWCFDELNLALDRLEQKKVPMWIICVDDTRMVPPKARDLLHYKVRSREELEGKILHLLEGSKLTSGGQK</sequence>
<dbReference type="EMBL" id="PDUD01000080">
    <property type="protein sequence ID" value="PHN00708.1"/>
    <property type="molecule type" value="Genomic_DNA"/>
</dbReference>
<evidence type="ECO:0000313" key="3">
    <source>
        <dbReference type="Proteomes" id="UP000223913"/>
    </source>
</evidence>
<dbReference type="PROSITE" id="PS50104">
    <property type="entry name" value="TIR"/>
    <property type="match status" value="1"/>
</dbReference>
<dbReference type="SUPFAM" id="SSF52200">
    <property type="entry name" value="Toll/Interleukin receptor TIR domain"/>
    <property type="match status" value="1"/>
</dbReference>
<protein>
    <recommendedName>
        <fullName evidence="1">TIR domain-containing protein</fullName>
    </recommendedName>
</protein>